<evidence type="ECO:0000313" key="2">
    <source>
        <dbReference type="EMBL" id="OIQ83339.1"/>
    </source>
</evidence>
<comment type="caution">
    <text evidence="2">The sequence shown here is derived from an EMBL/GenBank/DDBJ whole genome shotgun (WGS) entry which is preliminary data.</text>
</comment>
<proteinExistence type="predicted"/>
<feature type="region of interest" description="Disordered" evidence="1">
    <location>
        <begin position="1"/>
        <end position="75"/>
    </location>
</feature>
<organism evidence="2">
    <name type="scientific">mine drainage metagenome</name>
    <dbReference type="NCBI Taxonomy" id="410659"/>
    <lineage>
        <taxon>unclassified sequences</taxon>
        <taxon>metagenomes</taxon>
        <taxon>ecological metagenomes</taxon>
    </lineage>
</organism>
<feature type="compositionally biased region" description="Polar residues" evidence="1">
    <location>
        <begin position="1"/>
        <end position="12"/>
    </location>
</feature>
<dbReference type="AlphaFoldDB" id="A0A1J5R0T9"/>
<accession>A0A1J5R0T9</accession>
<reference evidence="2" key="1">
    <citation type="submission" date="2016-10" db="EMBL/GenBank/DDBJ databases">
        <title>Sequence of Gallionella enrichment culture.</title>
        <authorList>
            <person name="Poehlein A."/>
            <person name="Muehling M."/>
            <person name="Daniel R."/>
        </authorList>
    </citation>
    <scope>NUCLEOTIDE SEQUENCE</scope>
</reference>
<feature type="compositionally biased region" description="Low complexity" evidence="1">
    <location>
        <begin position="21"/>
        <end position="73"/>
    </location>
</feature>
<sequence>MDIPNIRTTGSPATPGLNPPTTQAGGASPQGAAIQAAALTPQGGQGTSTGATGSSGAPAAASGAPASGAPASQEKALQQAVAKLNKQLDQQSAGITLSAGLDTSGTHPGQVLVELSDKQTKQTFYKYYLPPQNVIQAADQAGGSSTAGVLLNTKA</sequence>
<protein>
    <submittedName>
        <fullName evidence="2">Uncharacterized protein</fullName>
    </submittedName>
</protein>
<evidence type="ECO:0000256" key="1">
    <source>
        <dbReference type="SAM" id="MobiDB-lite"/>
    </source>
</evidence>
<gene>
    <name evidence="2" type="ORF">GALL_348560</name>
</gene>
<name>A0A1J5R0T9_9ZZZZ</name>
<dbReference type="EMBL" id="MLJW01000712">
    <property type="protein sequence ID" value="OIQ83339.1"/>
    <property type="molecule type" value="Genomic_DNA"/>
</dbReference>